<protein>
    <submittedName>
        <fullName evidence="1">Uncharacterized protein</fullName>
    </submittedName>
</protein>
<feature type="non-terminal residue" evidence="1">
    <location>
        <position position="125"/>
    </location>
</feature>
<sequence>MIKKINLLVLLAFFMNILVQGLNLKSVSANENVNLEINLKKAITGTAPFNTMGMGPGLHPGDDYSDNDNYVRTMDIITYEIHYSVNPAGGVASNTVITSTIPLNAEGKTVAVWEDKLTTMYPGLI</sequence>
<accession>A0AAW9IUR8</accession>
<dbReference type="AlphaFoldDB" id="A0AAW9IUR8"/>
<gene>
    <name evidence="1" type="ORF">GNF77_17840</name>
</gene>
<comment type="caution">
    <text evidence="1">The sequence shown here is derived from an EMBL/GenBank/DDBJ whole genome shotgun (WGS) entry which is preliminary data.</text>
</comment>
<dbReference type="Proteomes" id="UP001292368">
    <property type="component" value="Unassembled WGS sequence"/>
</dbReference>
<evidence type="ECO:0000313" key="1">
    <source>
        <dbReference type="EMBL" id="MDZ5010721.1"/>
    </source>
</evidence>
<dbReference type="EMBL" id="WNVM01000701">
    <property type="protein sequence ID" value="MDZ5010721.1"/>
    <property type="molecule type" value="Genomic_DNA"/>
</dbReference>
<name>A0AAW9IUR8_CLOPF</name>
<dbReference type="RefSeq" id="WP_322382494.1">
    <property type="nucleotide sequence ID" value="NZ_WNVM01000701.1"/>
</dbReference>
<evidence type="ECO:0000313" key="2">
    <source>
        <dbReference type="Proteomes" id="UP001292368"/>
    </source>
</evidence>
<proteinExistence type="predicted"/>
<organism evidence="1 2">
    <name type="scientific">Clostridium perfringens</name>
    <dbReference type="NCBI Taxonomy" id="1502"/>
    <lineage>
        <taxon>Bacteria</taxon>
        <taxon>Bacillati</taxon>
        <taxon>Bacillota</taxon>
        <taxon>Clostridia</taxon>
        <taxon>Eubacteriales</taxon>
        <taxon>Clostridiaceae</taxon>
        <taxon>Clostridium</taxon>
    </lineage>
</organism>
<reference evidence="1" key="1">
    <citation type="submission" date="2019-11" db="EMBL/GenBank/DDBJ databases">
        <title>Characterization of Clostridium perfringens isolates from swine manure treated agricultural soils.</title>
        <authorList>
            <person name="Wushke S.T."/>
        </authorList>
    </citation>
    <scope>NUCLEOTIDE SEQUENCE</scope>
    <source>
        <strain evidence="1">V2</strain>
    </source>
</reference>